<dbReference type="GO" id="GO:0046813">
    <property type="term" value="P:receptor-mediated virion attachment to host cell"/>
    <property type="evidence" value="ECO:0007669"/>
    <property type="project" value="TreeGrafter"/>
</dbReference>
<dbReference type="OrthoDB" id="7342920at2"/>
<dbReference type="EMBL" id="SBKQ01000012">
    <property type="protein sequence ID" value="RXR30074.1"/>
    <property type="molecule type" value="Genomic_DNA"/>
</dbReference>
<dbReference type="Pfam" id="PF13181">
    <property type="entry name" value="TPR_8"/>
    <property type="match status" value="1"/>
</dbReference>
<keyword evidence="1" id="KW-0677">Repeat</keyword>
<organism evidence="4 5">
    <name type="scientific">Flavobacterium piscinae</name>
    <dbReference type="NCBI Taxonomy" id="2506424"/>
    <lineage>
        <taxon>Bacteria</taxon>
        <taxon>Pseudomonadati</taxon>
        <taxon>Bacteroidota</taxon>
        <taxon>Flavobacteriia</taxon>
        <taxon>Flavobacteriales</taxon>
        <taxon>Flavobacteriaceae</taxon>
        <taxon>Flavobacterium</taxon>
    </lineage>
</organism>
<evidence type="ECO:0000256" key="3">
    <source>
        <dbReference type="PROSITE-ProRule" id="PRU00339"/>
    </source>
</evidence>
<dbReference type="PROSITE" id="PS50005">
    <property type="entry name" value="TPR"/>
    <property type="match status" value="1"/>
</dbReference>
<evidence type="ECO:0000256" key="2">
    <source>
        <dbReference type="ARBA" id="ARBA00022803"/>
    </source>
</evidence>
<proteinExistence type="predicted"/>
<dbReference type="GO" id="GO:0009279">
    <property type="term" value="C:cell outer membrane"/>
    <property type="evidence" value="ECO:0007669"/>
    <property type="project" value="TreeGrafter"/>
</dbReference>
<accession>A0A4Q1KMP9</accession>
<dbReference type="PANTHER" id="PTHR44858">
    <property type="entry name" value="TETRATRICOPEPTIDE REPEAT PROTEIN 6"/>
    <property type="match status" value="1"/>
</dbReference>
<dbReference type="RefSeq" id="WP_129465059.1">
    <property type="nucleotide sequence ID" value="NZ_SBKQ01000012.1"/>
</dbReference>
<comment type="caution">
    <text evidence="4">The sequence shown here is derived from an EMBL/GenBank/DDBJ whole genome shotgun (WGS) entry which is preliminary data.</text>
</comment>
<dbReference type="Pfam" id="PF14559">
    <property type="entry name" value="TPR_19"/>
    <property type="match status" value="1"/>
</dbReference>
<dbReference type="InterPro" id="IPR050498">
    <property type="entry name" value="Ycf3"/>
</dbReference>
<dbReference type="InterPro" id="IPR019734">
    <property type="entry name" value="TPR_rpt"/>
</dbReference>
<dbReference type="AlphaFoldDB" id="A0A4Q1KMP9"/>
<protein>
    <submittedName>
        <fullName evidence="4">Tetratricopeptide repeat protein</fullName>
    </submittedName>
</protein>
<dbReference type="PANTHER" id="PTHR44858:SF1">
    <property type="entry name" value="UDP-N-ACETYLGLUCOSAMINE--PEPTIDE N-ACETYLGLUCOSAMINYLTRANSFERASE SPINDLY-RELATED"/>
    <property type="match status" value="1"/>
</dbReference>
<gene>
    <name evidence="4" type="ORF">EQG68_11630</name>
</gene>
<evidence type="ECO:0000313" key="4">
    <source>
        <dbReference type="EMBL" id="RXR30074.1"/>
    </source>
</evidence>
<evidence type="ECO:0000256" key="1">
    <source>
        <dbReference type="ARBA" id="ARBA00022737"/>
    </source>
</evidence>
<dbReference type="SMART" id="SM00028">
    <property type="entry name" value="TPR"/>
    <property type="match status" value="4"/>
</dbReference>
<dbReference type="SUPFAM" id="SSF48452">
    <property type="entry name" value="TPR-like"/>
    <property type="match status" value="1"/>
</dbReference>
<reference evidence="5" key="1">
    <citation type="submission" date="2019-01" db="EMBL/GenBank/DDBJ databases">
        <title>Cytophagaceae bacterium strain CAR-16.</title>
        <authorList>
            <person name="Chen W.-M."/>
        </authorList>
    </citation>
    <scope>NUCLEOTIDE SEQUENCE [LARGE SCALE GENOMIC DNA]</scope>
    <source>
        <strain evidence="5">ICH-30</strain>
    </source>
</reference>
<keyword evidence="5" id="KW-1185">Reference proteome</keyword>
<dbReference type="Proteomes" id="UP000289734">
    <property type="component" value="Unassembled WGS sequence"/>
</dbReference>
<keyword evidence="2 3" id="KW-0802">TPR repeat</keyword>
<dbReference type="Gene3D" id="1.25.40.10">
    <property type="entry name" value="Tetratricopeptide repeat domain"/>
    <property type="match status" value="2"/>
</dbReference>
<feature type="repeat" description="TPR" evidence="3">
    <location>
        <begin position="92"/>
        <end position="125"/>
    </location>
</feature>
<name>A0A4Q1KMP9_9FLAO</name>
<evidence type="ECO:0000313" key="5">
    <source>
        <dbReference type="Proteomes" id="UP000289734"/>
    </source>
</evidence>
<sequence>MRENSKLLIGFFLVFVNGFPQSVEERISNGVELHKAGKYDQAIEVYESILKEDEKHIEANYEMAFIYSMLKEYDKAIKHCDVVIKSKSDISHLAYAIKGACEDYQGKPDKAIKSFKEGIKFNPNYHNLYYSLALTSYNQSKFKEAEEAVIDGIKVNPYHASSHMLLGFLKYDQKERSKSLLSLFYFLLLEPQGKRANQVFTLIEQQQKQGVSREDSKNITVNIRSDFDKNDFGTAEMMLSLMEASRETEVNDNKTDFEIFSNTNNSFFKVLGEQRKDKKGFFWDFYVDFFYDLIKDNQMFEAYSHHIYQPTNDSNSNEWLKNNAVQIEKLMFWLETYKHTY</sequence>
<dbReference type="InterPro" id="IPR011990">
    <property type="entry name" value="TPR-like_helical_dom_sf"/>
</dbReference>